<dbReference type="Gene3D" id="1.10.10.60">
    <property type="entry name" value="Homeodomain-like"/>
    <property type="match status" value="1"/>
</dbReference>
<feature type="region of interest" description="Disordered" evidence="1">
    <location>
        <begin position="103"/>
        <end position="444"/>
    </location>
</feature>
<feature type="compositionally biased region" description="Basic and acidic residues" evidence="1">
    <location>
        <begin position="391"/>
        <end position="406"/>
    </location>
</feature>
<evidence type="ECO:0000259" key="3">
    <source>
        <dbReference type="PROSITE" id="PS51294"/>
    </source>
</evidence>
<sequence length="883" mass="96711">MRRTRLFDFQDSLRQLGVVKPMQGRDQSNSDGQVLTGLPLKPLNSPRRASSAFSYWFSLCSLRFVMAALESTRFVRFALPPSNTPFCNPSTPWPAKTSRAIHSLTSSQRARGPAAPLPRSGCQVEAGRNTAATAEGRKHALGVSDDESDDDLPSLEKLSRTALRPKISTEASKTESTVQRLEQPALDGAGLQVDQTQPGLGGHQGDSRDQPVILDDDDSDKASARDEAEGASGDVNTVRTERDASPRNTSATSELASGPTKSIGASGPWYDVEGGCYIEEPAPGLGPCEQQRVPSAPAQAQPKTLPRSSTPLQNQTNQQGVGSITRSTSVESAVHSLPKPSDSGDDGWTDDSMAELEKELELALSEQGNSPSASAPTPSRPRSVEAPQDEIQSRERTETTGSRPEELQDASPHGTAQGLEEWEQRETEVAAEGGGVSMQEQKGLAAQKEELGQPPMGDQQDLVEVVDADDSEGKEATEALPATQPEIPAIDEHRFRLRGIRTQPLAGGQTETTQYRVVWGKHPNRLDSWVDEDDMQMSMLRPPCKQSSQDLVPPVERDVMRVHRMRYNRCSKGKKTFEYLVDESRTWITEDQLRISLSPMLVAELKASSPHPFSQAQSEVHLRHSATPISDEHRHASRASRGCSSPADPALGGEPAEWKRGHQDMHPEISSETHHSVNTDGNHNTCDTGDEDPRPAKRRKPRSAPAVTSPSTTSLEIDDAQPQADFGCPSTLVDDEHHYTPQTSRSPPASVESAPIAEYQEWPFQGFLKRTRIGNETTYNLEFQLPHVPEHLHLPVLSEALGMRSNKDTSAEAATPHDAGAHSKMYPTAVRPRIKRLRWTPEEDVTIVKMREDDGCSWEEIHAALPHRTPGAIQVQYSTKLKK</sequence>
<protein>
    <submittedName>
        <fullName evidence="4">Uncharacterized protein</fullName>
    </submittedName>
</protein>
<feature type="compositionally biased region" description="Polar residues" evidence="1">
    <location>
        <begin position="306"/>
        <end position="331"/>
    </location>
</feature>
<evidence type="ECO:0000313" key="4">
    <source>
        <dbReference type="EMBL" id="CZR65235.1"/>
    </source>
</evidence>
<feature type="compositionally biased region" description="Low complexity" evidence="1">
    <location>
        <begin position="703"/>
        <end position="714"/>
    </location>
</feature>
<gene>
    <name evidence="4" type="ORF">PAC_15135</name>
</gene>
<proteinExistence type="predicted"/>
<dbReference type="EMBL" id="FJOG01000030">
    <property type="protein sequence ID" value="CZR65235.1"/>
    <property type="molecule type" value="Genomic_DNA"/>
</dbReference>
<reference evidence="4 5" key="1">
    <citation type="submission" date="2016-03" db="EMBL/GenBank/DDBJ databases">
        <authorList>
            <person name="Ploux O."/>
        </authorList>
    </citation>
    <scope>NUCLEOTIDE SEQUENCE [LARGE SCALE GENOMIC DNA]</scope>
    <source>
        <strain evidence="4 5">UAMH 11012</strain>
    </source>
</reference>
<dbReference type="Proteomes" id="UP000184330">
    <property type="component" value="Unassembled WGS sequence"/>
</dbReference>
<dbReference type="InterPro" id="IPR001005">
    <property type="entry name" value="SANT/Myb"/>
</dbReference>
<evidence type="ECO:0000256" key="1">
    <source>
        <dbReference type="SAM" id="MobiDB-lite"/>
    </source>
</evidence>
<feature type="compositionally biased region" description="Polar residues" evidence="1">
    <location>
        <begin position="678"/>
        <end position="687"/>
    </location>
</feature>
<feature type="region of interest" description="Disordered" evidence="1">
    <location>
        <begin position="629"/>
        <end position="753"/>
    </location>
</feature>
<evidence type="ECO:0000259" key="2">
    <source>
        <dbReference type="PROSITE" id="PS50090"/>
    </source>
</evidence>
<accession>A0A1L7XJL0</accession>
<name>A0A1L7XJL0_9HELO</name>
<feature type="compositionally biased region" description="Acidic residues" evidence="1">
    <location>
        <begin position="144"/>
        <end position="153"/>
    </location>
</feature>
<dbReference type="SMART" id="SM00717">
    <property type="entry name" value="SANT"/>
    <property type="match status" value="1"/>
</dbReference>
<evidence type="ECO:0000313" key="5">
    <source>
        <dbReference type="Proteomes" id="UP000184330"/>
    </source>
</evidence>
<dbReference type="CDD" id="cd00167">
    <property type="entry name" value="SANT"/>
    <property type="match status" value="1"/>
</dbReference>
<dbReference type="InterPro" id="IPR017930">
    <property type="entry name" value="Myb_dom"/>
</dbReference>
<dbReference type="InterPro" id="IPR009057">
    <property type="entry name" value="Homeodomain-like_sf"/>
</dbReference>
<dbReference type="OrthoDB" id="3563077at2759"/>
<dbReference type="PROSITE" id="PS50090">
    <property type="entry name" value="MYB_LIKE"/>
    <property type="match status" value="1"/>
</dbReference>
<dbReference type="PROSITE" id="PS51294">
    <property type="entry name" value="HTH_MYB"/>
    <property type="match status" value="1"/>
</dbReference>
<feature type="domain" description="HTH myb-type" evidence="3">
    <location>
        <begin position="831"/>
        <end position="883"/>
    </location>
</feature>
<feature type="compositionally biased region" description="Basic and acidic residues" evidence="1">
    <location>
        <begin position="656"/>
        <end position="677"/>
    </location>
</feature>
<feature type="domain" description="Myb-like" evidence="2">
    <location>
        <begin position="831"/>
        <end position="881"/>
    </location>
</feature>
<feature type="compositionally biased region" description="Acidic residues" evidence="1">
    <location>
        <begin position="343"/>
        <end position="354"/>
    </location>
</feature>
<feature type="compositionally biased region" description="Polar residues" evidence="1">
    <location>
        <begin position="169"/>
        <end position="180"/>
    </location>
</feature>
<feature type="compositionally biased region" description="Polar residues" evidence="1">
    <location>
        <begin position="246"/>
        <end position="255"/>
    </location>
</feature>
<organism evidence="4 5">
    <name type="scientific">Phialocephala subalpina</name>
    <dbReference type="NCBI Taxonomy" id="576137"/>
    <lineage>
        <taxon>Eukaryota</taxon>
        <taxon>Fungi</taxon>
        <taxon>Dikarya</taxon>
        <taxon>Ascomycota</taxon>
        <taxon>Pezizomycotina</taxon>
        <taxon>Leotiomycetes</taxon>
        <taxon>Helotiales</taxon>
        <taxon>Mollisiaceae</taxon>
        <taxon>Phialocephala</taxon>
        <taxon>Phialocephala fortinii species complex</taxon>
    </lineage>
</organism>
<keyword evidence="5" id="KW-1185">Reference proteome</keyword>
<dbReference type="SUPFAM" id="SSF46689">
    <property type="entry name" value="Homeodomain-like"/>
    <property type="match status" value="1"/>
</dbReference>
<dbReference type="AlphaFoldDB" id="A0A1L7XJL0"/>
<feature type="compositionally biased region" description="Low complexity" evidence="1">
    <location>
        <begin position="370"/>
        <end position="381"/>
    </location>
</feature>